<dbReference type="PANTHER" id="PTHR34611">
    <property type="match status" value="1"/>
</dbReference>
<dbReference type="InterPro" id="IPR006842">
    <property type="entry name" value="Transposase_31"/>
</dbReference>
<evidence type="ECO:0000259" key="2">
    <source>
        <dbReference type="Pfam" id="PF04754"/>
    </source>
</evidence>
<keyword evidence="4" id="KW-1185">Reference proteome</keyword>
<dbReference type="AlphaFoldDB" id="A0A9X2S6F1"/>
<reference evidence="3" key="1">
    <citation type="submission" date="2022-07" db="EMBL/GenBank/DDBJ databases">
        <title>Enhanced cultured diversity of the mouse gut microbiota enables custom-made synthetic communities.</title>
        <authorList>
            <person name="Afrizal A."/>
        </authorList>
    </citation>
    <scope>NUCLEOTIDE SEQUENCE</scope>
    <source>
        <strain evidence="3">DSM 29482</strain>
    </source>
</reference>
<accession>A0A9X2S6F1</accession>
<proteinExistence type="inferred from homology"/>
<sequence>MKYGIILLKVGEWNMKEVSNPHDKFFKEVFGKVEVTKDFIENYLPKNILRVIDTSTLEPQKDGFITEDLEEMFSDMLFKVNINNKEGYIYLLFEHKSYKSKNISFQLLKYMIEIWEAKINKGNIYELPVIIPLVIYHGKGRWNLNTSLGELITGYENLPEDIKKYIPNYEYLIYDLSQYTDEEIKGEAQLRIILTIFRDIFVKDNKGIQKSVETAVKYLQELEDKQTGIEYFETFIKYLMSARPSLTEDDIEDMRENVEKIYPEGSEVIMTIIERYMEKGRQEGRQEGKQEGIQEGRQEEKIEVAKKLIKMGLTIDKVIDATGLKKEEIEEIRKKMLN</sequence>
<comment type="caution">
    <text evidence="3">The sequence shown here is derived from an EMBL/GenBank/DDBJ whole genome shotgun (WGS) entry which is preliminary data.</text>
</comment>
<dbReference type="Pfam" id="PF04754">
    <property type="entry name" value="Transposase_31"/>
    <property type="match status" value="1"/>
</dbReference>
<dbReference type="InterPro" id="IPR051699">
    <property type="entry name" value="Rpn/YhgA-like_nuclease"/>
</dbReference>
<gene>
    <name evidence="3" type="ORF">NSA23_15975</name>
</gene>
<comment type="similarity">
    <text evidence="1">Belongs to the Rpn/YhgA-like nuclease family.</text>
</comment>
<dbReference type="GO" id="GO:0006310">
    <property type="term" value="P:DNA recombination"/>
    <property type="evidence" value="ECO:0007669"/>
    <property type="project" value="TreeGrafter"/>
</dbReference>
<dbReference type="NCBIfam" id="TIGR01784">
    <property type="entry name" value="T_den_put_tspse"/>
    <property type="match status" value="1"/>
</dbReference>
<evidence type="ECO:0000313" key="4">
    <source>
        <dbReference type="Proteomes" id="UP001142078"/>
    </source>
</evidence>
<dbReference type="GO" id="GO:1990238">
    <property type="term" value="F:double-stranded DNA endonuclease activity"/>
    <property type="evidence" value="ECO:0007669"/>
    <property type="project" value="TreeGrafter"/>
</dbReference>
<dbReference type="PANTHER" id="PTHR34611:SF2">
    <property type="entry name" value="INACTIVE RECOMBINATION-PROMOTING NUCLEASE-LIKE PROTEIN RPNE-RELATED"/>
    <property type="match status" value="1"/>
</dbReference>
<evidence type="ECO:0000256" key="1">
    <source>
        <dbReference type="ARBA" id="ARBA00009787"/>
    </source>
</evidence>
<organism evidence="3 4">
    <name type="scientific">Anaerosalibacter massiliensis</name>
    <dbReference type="NCBI Taxonomy" id="1347392"/>
    <lineage>
        <taxon>Bacteria</taxon>
        <taxon>Bacillati</taxon>
        <taxon>Bacillota</taxon>
        <taxon>Tissierellia</taxon>
        <taxon>Tissierellales</taxon>
        <taxon>Sporanaerobacteraceae</taxon>
        <taxon>Anaerosalibacter</taxon>
    </lineage>
</organism>
<protein>
    <submittedName>
        <fullName evidence="3">Rpn family recombination-promoting nuclease/putative transposase</fullName>
    </submittedName>
</protein>
<feature type="domain" description="Transposase (putative) YhgA-like" evidence="2">
    <location>
        <begin position="20"/>
        <end position="224"/>
    </location>
</feature>
<dbReference type="EMBL" id="JANJZL010000022">
    <property type="protein sequence ID" value="MCR2045583.1"/>
    <property type="molecule type" value="Genomic_DNA"/>
</dbReference>
<name>A0A9X2S6F1_9FIRM</name>
<dbReference type="InterPro" id="IPR010106">
    <property type="entry name" value="RpnA"/>
</dbReference>
<dbReference type="Proteomes" id="UP001142078">
    <property type="component" value="Unassembled WGS sequence"/>
</dbReference>
<evidence type="ECO:0000313" key="3">
    <source>
        <dbReference type="EMBL" id="MCR2045583.1"/>
    </source>
</evidence>